<proteinExistence type="predicted"/>
<dbReference type="AlphaFoldDB" id="A0A7W2FCE4"/>
<dbReference type="EMBL" id="JACEZU010000009">
    <property type="protein sequence ID" value="MBA5689158.1"/>
    <property type="molecule type" value="Genomic_DNA"/>
</dbReference>
<protein>
    <submittedName>
        <fullName evidence="1">Uncharacterized protein</fullName>
    </submittedName>
</protein>
<sequence>MSVQSIQAIQACMAFLGLRLDQPVHKSVGCFFAKQGGSAGPMRVVFQNDVHGHQGPYLVFDHTIRGFGIPFQEFKPAYQTFQFKEGNDAGTLMCAGNGYVFSMTFQR</sequence>
<dbReference type="Proteomes" id="UP000573499">
    <property type="component" value="Unassembled WGS sequence"/>
</dbReference>
<accession>A0A7W2FCE4</accession>
<gene>
    <name evidence="1" type="ORF">H3H39_19120</name>
</gene>
<evidence type="ECO:0000313" key="2">
    <source>
        <dbReference type="Proteomes" id="UP000573499"/>
    </source>
</evidence>
<organism evidence="1 2">
    <name type="scientific">Rugamonas apoptosis</name>
    <dbReference type="NCBI Taxonomy" id="2758570"/>
    <lineage>
        <taxon>Bacteria</taxon>
        <taxon>Pseudomonadati</taxon>
        <taxon>Pseudomonadota</taxon>
        <taxon>Betaproteobacteria</taxon>
        <taxon>Burkholderiales</taxon>
        <taxon>Oxalobacteraceae</taxon>
        <taxon>Telluria group</taxon>
        <taxon>Rugamonas</taxon>
    </lineage>
</organism>
<dbReference type="RefSeq" id="WP_182155446.1">
    <property type="nucleotide sequence ID" value="NZ_JACEZU010000009.1"/>
</dbReference>
<reference evidence="1 2" key="1">
    <citation type="submission" date="2020-07" db="EMBL/GenBank/DDBJ databases">
        <title>Novel species isolated from subtropical streams in China.</title>
        <authorList>
            <person name="Lu H."/>
        </authorList>
    </citation>
    <scope>NUCLEOTIDE SEQUENCE [LARGE SCALE GENOMIC DNA]</scope>
    <source>
        <strain evidence="1 2">LX47W</strain>
    </source>
</reference>
<comment type="caution">
    <text evidence="1">The sequence shown here is derived from an EMBL/GenBank/DDBJ whole genome shotgun (WGS) entry which is preliminary data.</text>
</comment>
<evidence type="ECO:0000313" key="1">
    <source>
        <dbReference type="EMBL" id="MBA5689158.1"/>
    </source>
</evidence>
<name>A0A7W2FCE4_9BURK</name>
<keyword evidence="2" id="KW-1185">Reference proteome</keyword>